<organism evidence="1">
    <name type="scientific">Arundo donax</name>
    <name type="common">Giant reed</name>
    <name type="synonym">Donax arundinaceus</name>
    <dbReference type="NCBI Taxonomy" id="35708"/>
    <lineage>
        <taxon>Eukaryota</taxon>
        <taxon>Viridiplantae</taxon>
        <taxon>Streptophyta</taxon>
        <taxon>Embryophyta</taxon>
        <taxon>Tracheophyta</taxon>
        <taxon>Spermatophyta</taxon>
        <taxon>Magnoliopsida</taxon>
        <taxon>Liliopsida</taxon>
        <taxon>Poales</taxon>
        <taxon>Poaceae</taxon>
        <taxon>PACMAD clade</taxon>
        <taxon>Arundinoideae</taxon>
        <taxon>Arundineae</taxon>
        <taxon>Arundo</taxon>
    </lineage>
</organism>
<dbReference type="EMBL" id="GBRH01260144">
    <property type="protein sequence ID" value="JAD37751.1"/>
    <property type="molecule type" value="Transcribed_RNA"/>
</dbReference>
<accession>A0A0A8ZG15</accession>
<proteinExistence type="predicted"/>
<reference evidence="1" key="1">
    <citation type="submission" date="2014-09" db="EMBL/GenBank/DDBJ databases">
        <authorList>
            <person name="Magalhaes I.L.F."/>
            <person name="Oliveira U."/>
            <person name="Santos F.R."/>
            <person name="Vidigal T.H.D.A."/>
            <person name="Brescovit A.D."/>
            <person name="Santos A.J."/>
        </authorList>
    </citation>
    <scope>NUCLEOTIDE SEQUENCE</scope>
    <source>
        <tissue evidence="1">Shoot tissue taken approximately 20 cm above the soil surface</tissue>
    </source>
</reference>
<evidence type="ECO:0000313" key="1">
    <source>
        <dbReference type="EMBL" id="JAD37751.1"/>
    </source>
</evidence>
<protein>
    <submittedName>
        <fullName evidence="1">Uncharacterized protein</fullName>
    </submittedName>
</protein>
<dbReference type="AlphaFoldDB" id="A0A0A8ZG15"/>
<name>A0A0A8ZG15_ARUDO</name>
<reference evidence="1" key="2">
    <citation type="journal article" date="2015" name="Data Brief">
        <title>Shoot transcriptome of the giant reed, Arundo donax.</title>
        <authorList>
            <person name="Barrero R.A."/>
            <person name="Guerrero F.D."/>
            <person name="Moolhuijzen P."/>
            <person name="Goolsby J.A."/>
            <person name="Tidwell J."/>
            <person name="Bellgard S.E."/>
            <person name="Bellgard M.I."/>
        </authorList>
    </citation>
    <scope>NUCLEOTIDE SEQUENCE</scope>
    <source>
        <tissue evidence="1">Shoot tissue taken approximately 20 cm above the soil surface</tissue>
    </source>
</reference>
<sequence>MNGAFLKVGDKARNMTKGLQDIFDGLNVTSLWVYKDCRIVSV</sequence>